<proteinExistence type="predicted"/>
<keyword evidence="1" id="KW-0472">Membrane</keyword>
<sequence>MMVAAASKIVDTLRGVASAVVATARQVPRRRIGVAAATIVALVAVALLVPIPTAVQLRDWATSVGPGFRWRSWARTSS</sequence>
<dbReference type="EMBL" id="JAOB01000090">
    <property type="protein sequence ID" value="EUA08889.1"/>
    <property type="molecule type" value="Genomic_DNA"/>
</dbReference>
<protein>
    <submittedName>
        <fullName evidence="2">Uncharacterized protein</fullName>
    </submittedName>
</protein>
<reference evidence="2" key="1">
    <citation type="submission" date="2014-01" db="EMBL/GenBank/DDBJ databases">
        <authorList>
            <person name="Brown-Elliot B."/>
            <person name="Wallace R."/>
            <person name="Lenaerts A."/>
            <person name="Ordway D."/>
            <person name="DeGroote M.A."/>
            <person name="Parker T."/>
            <person name="Sizemore C."/>
            <person name="Tallon L.J."/>
            <person name="Sadzewicz L.K."/>
            <person name="Sengamalay N."/>
            <person name="Fraser C.M."/>
            <person name="Hine E."/>
            <person name="Shefchek K.A."/>
            <person name="Das S.P."/>
            <person name="Tettelin H."/>
        </authorList>
    </citation>
    <scope>NUCLEOTIDE SEQUENCE [LARGE SCALE GENOMIC DNA]</scope>
    <source>
        <strain evidence="2">4042</strain>
    </source>
</reference>
<dbReference type="AlphaFoldDB" id="X7YP63"/>
<dbReference type="PATRIC" id="fig|1299334.3.peg.9434"/>
<keyword evidence="1" id="KW-0812">Transmembrane</keyword>
<evidence type="ECO:0000256" key="1">
    <source>
        <dbReference type="SAM" id="Phobius"/>
    </source>
</evidence>
<comment type="caution">
    <text evidence="2">The sequence shown here is derived from an EMBL/GenBank/DDBJ whole genome shotgun (WGS) entry which is preliminary data.</text>
</comment>
<feature type="transmembrane region" description="Helical" evidence="1">
    <location>
        <begin position="32"/>
        <end position="51"/>
    </location>
</feature>
<gene>
    <name evidence="2" type="ORF">I553_9946</name>
</gene>
<name>X7YP63_MYCXE</name>
<keyword evidence="1" id="KW-1133">Transmembrane helix</keyword>
<accession>X7YP63</accession>
<organism evidence="2">
    <name type="scientific">Mycobacterium xenopi 4042</name>
    <dbReference type="NCBI Taxonomy" id="1299334"/>
    <lineage>
        <taxon>Bacteria</taxon>
        <taxon>Bacillati</taxon>
        <taxon>Actinomycetota</taxon>
        <taxon>Actinomycetes</taxon>
        <taxon>Mycobacteriales</taxon>
        <taxon>Mycobacteriaceae</taxon>
        <taxon>Mycobacterium</taxon>
    </lineage>
</organism>
<evidence type="ECO:0000313" key="2">
    <source>
        <dbReference type="EMBL" id="EUA08889.1"/>
    </source>
</evidence>